<evidence type="ECO:0000313" key="3">
    <source>
        <dbReference type="Proteomes" id="UP000239002"/>
    </source>
</evidence>
<reference evidence="2 3" key="1">
    <citation type="submission" date="2018-02" db="EMBL/GenBank/DDBJ databases">
        <title>Genomic Encyclopedia of Archaeal and Bacterial Type Strains, Phase II (KMG-II): from individual species to whole genera.</title>
        <authorList>
            <person name="Goeker M."/>
        </authorList>
    </citation>
    <scope>NUCLEOTIDE SEQUENCE [LARGE SCALE GENOMIC DNA]</scope>
    <source>
        <strain evidence="2 3">DSM 16809</strain>
    </source>
</reference>
<dbReference type="GO" id="GO:0003677">
    <property type="term" value="F:DNA binding"/>
    <property type="evidence" value="ECO:0007669"/>
    <property type="project" value="InterPro"/>
</dbReference>
<dbReference type="RefSeq" id="WP_104516543.1">
    <property type="nucleotide sequence ID" value="NZ_MQVW01000020.1"/>
</dbReference>
<dbReference type="Proteomes" id="UP000239002">
    <property type="component" value="Unassembled WGS sequence"/>
</dbReference>
<dbReference type="InterPro" id="IPR009061">
    <property type="entry name" value="DNA-bd_dom_put_sf"/>
</dbReference>
<protein>
    <submittedName>
        <fullName evidence="2">Excisionase family DNA binding protein</fullName>
    </submittedName>
</protein>
<proteinExistence type="predicted"/>
<dbReference type="Gene3D" id="1.10.1660.10">
    <property type="match status" value="1"/>
</dbReference>
<feature type="domain" description="Helix-turn-helix" evidence="1">
    <location>
        <begin position="24"/>
        <end position="73"/>
    </location>
</feature>
<dbReference type="Pfam" id="PF12728">
    <property type="entry name" value="HTH_17"/>
    <property type="match status" value="1"/>
</dbReference>
<name>A0A2S6IFU6_9FLAO</name>
<dbReference type="AlphaFoldDB" id="A0A2S6IFU6"/>
<gene>
    <name evidence="2" type="ORF">LY01_02761</name>
</gene>
<keyword evidence="3" id="KW-1185">Reference proteome</keyword>
<comment type="caution">
    <text evidence="2">The sequence shown here is derived from an EMBL/GenBank/DDBJ whole genome shotgun (WGS) entry which is preliminary data.</text>
</comment>
<evidence type="ECO:0000259" key="1">
    <source>
        <dbReference type="Pfam" id="PF12728"/>
    </source>
</evidence>
<dbReference type="OrthoDB" id="597977at2"/>
<dbReference type="InterPro" id="IPR010093">
    <property type="entry name" value="SinI_DNA-bd"/>
</dbReference>
<dbReference type="EMBL" id="PTJE01000008">
    <property type="protein sequence ID" value="PPK93056.1"/>
    <property type="molecule type" value="Genomic_DNA"/>
</dbReference>
<dbReference type="SUPFAM" id="SSF46955">
    <property type="entry name" value="Putative DNA-binding domain"/>
    <property type="match status" value="1"/>
</dbReference>
<evidence type="ECO:0000313" key="2">
    <source>
        <dbReference type="EMBL" id="PPK93056.1"/>
    </source>
</evidence>
<organism evidence="2 3">
    <name type="scientific">Nonlabens xylanidelens</name>
    <dbReference type="NCBI Taxonomy" id="191564"/>
    <lineage>
        <taxon>Bacteria</taxon>
        <taxon>Pseudomonadati</taxon>
        <taxon>Bacteroidota</taxon>
        <taxon>Flavobacteriia</taxon>
        <taxon>Flavobacteriales</taxon>
        <taxon>Flavobacteriaceae</taxon>
        <taxon>Nonlabens</taxon>
    </lineage>
</organism>
<accession>A0A2S6IFU6</accession>
<dbReference type="NCBIfam" id="TIGR01764">
    <property type="entry name" value="excise"/>
    <property type="match status" value="1"/>
</dbReference>
<dbReference type="InterPro" id="IPR041657">
    <property type="entry name" value="HTH_17"/>
</dbReference>
<sequence length="92" mass="10973">MDKAETPIIQNFFAPEYLIYKEIFTHSEASRYLGIAQSKLYKHTSSGNITFYKPEGRHNYYHKDDLDKWMLRNKQLSNKEISRIAENKNRNS</sequence>